<feature type="region of interest" description="Disordered" evidence="1">
    <location>
        <begin position="38"/>
        <end position="58"/>
    </location>
</feature>
<dbReference type="Gene3D" id="3.30.70.270">
    <property type="match status" value="1"/>
</dbReference>
<dbReference type="Proteomes" id="UP001151760">
    <property type="component" value="Unassembled WGS sequence"/>
</dbReference>
<keyword evidence="3" id="KW-0808">Transferase</keyword>
<keyword evidence="4" id="KW-1185">Reference proteome</keyword>
<dbReference type="Pfam" id="PF08284">
    <property type="entry name" value="RVP_2"/>
    <property type="match status" value="1"/>
</dbReference>
<evidence type="ECO:0000259" key="2">
    <source>
        <dbReference type="PROSITE" id="PS50878"/>
    </source>
</evidence>
<dbReference type="GO" id="GO:0003964">
    <property type="term" value="F:RNA-directed DNA polymerase activity"/>
    <property type="evidence" value="ECO:0007669"/>
    <property type="project" value="UniProtKB-KW"/>
</dbReference>
<reference evidence="3" key="1">
    <citation type="journal article" date="2022" name="Int. J. Mol. Sci.">
        <title>Draft Genome of Tanacetum Coccineum: Genomic Comparison of Closely Related Tanacetum-Family Plants.</title>
        <authorList>
            <person name="Yamashiro T."/>
            <person name="Shiraishi A."/>
            <person name="Nakayama K."/>
            <person name="Satake H."/>
        </authorList>
    </citation>
    <scope>NUCLEOTIDE SEQUENCE</scope>
</reference>
<dbReference type="PANTHER" id="PTHR24559">
    <property type="entry name" value="TRANSPOSON TY3-I GAG-POL POLYPROTEIN"/>
    <property type="match status" value="1"/>
</dbReference>
<dbReference type="EMBL" id="BQNB010020058">
    <property type="protein sequence ID" value="GJT91882.1"/>
    <property type="molecule type" value="Genomic_DNA"/>
</dbReference>
<evidence type="ECO:0000256" key="1">
    <source>
        <dbReference type="SAM" id="MobiDB-lite"/>
    </source>
</evidence>
<gene>
    <name evidence="3" type="ORF">Tco_1080727</name>
</gene>
<feature type="compositionally biased region" description="Basic and acidic residues" evidence="1">
    <location>
        <begin position="38"/>
        <end position="56"/>
    </location>
</feature>
<keyword evidence="3" id="KW-0548">Nucleotidyltransferase</keyword>
<dbReference type="Gene3D" id="2.40.70.10">
    <property type="entry name" value="Acid Proteases"/>
    <property type="match status" value="1"/>
</dbReference>
<organism evidence="3 4">
    <name type="scientific">Tanacetum coccineum</name>
    <dbReference type="NCBI Taxonomy" id="301880"/>
    <lineage>
        <taxon>Eukaryota</taxon>
        <taxon>Viridiplantae</taxon>
        <taxon>Streptophyta</taxon>
        <taxon>Embryophyta</taxon>
        <taxon>Tracheophyta</taxon>
        <taxon>Spermatophyta</taxon>
        <taxon>Magnoliopsida</taxon>
        <taxon>eudicotyledons</taxon>
        <taxon>Gunneridae</taxon>
        <taxon>Pentapetalae</taxon>
        <taxon>asterids</taxon>
        <taxon>campanulids</taxon>
        <taxon>Asterales</taxon>
        <taxon>Asteraceae</taxon>
        <taxon>Asteroideae</taxon>
        <taxon>Anthemideae</taxon>
        <taxon>Anthemidinae</taxon>
        <taxon>Tanacetum</taxon>
    </lineage>
</organism>
<dbReference type="InterPro" id="IPR043502">
    <property type="entry name" value="DNA/RNA_pol_sf"/>
</dbReference>
<evidence type="ECO:0000313" key="3">
    <source>
        <dbReference type="EMBL" id="GJT91882.1"/>
    </source>
</evidence>
<dbReference type="PANTHER" id="PTHR24559:SF427">
    <property type="entry name" value="RNA-DIRECTED DNA POLYMERASE"/>
    <property type="match status" value="1"/>
</dbReference>
<name>A0ABQ5HXI3_9ASTR</name>
<evidence type="ECO:0000313" key="4">
    <source>
        <dbReference type="Proteomes" id="UP001151760"/>
    </source>
</evidence>
<dbReference type="Gene3D" id="3.10.10.10">
    <property type="entry name" value="HIV Type 1 Reverse Transcriptase, subunit A, domain 1"/>
    <property type="match status" value="1"/>
</dbReference>
<dbReference type="InterPro" id="IPR021109">
    <property type="entry name" value="Peptidase_aspartic_dom_sf"/>
</dbReference>
<comment type="caution">
    <text evidence="3">The sequence shown here is derived from an EMBL/GenBank/DDBJ whole genome shotgun (WGS) entry which is preliminary data.</text>
</comment>
<dbReference type="InterPro" id="IPR000477">
    <property type="entry name" value="RT_dom"/>
</dbReference>
<dbReference type="CDD" id="cd00303">
    <property type="entry name" value="retropepsin_like"/>
    <property type="match status" value="1"/>
</dbReference>
<accession>A0ABQ5HXI3</accession>
<dbReference type="InterPro" id="IPR053134">
    <property type="entry name" value="RNA-dir_DNA_polymerase"/>
</dbReference>
<feature type="domain" description="Reverse transcriptase" evidence="2">
    <location>
        <begin position="311"/>
        <end position="490"/>
    </location>
</feature>
<dbReference type="InterPro" id="IPR043128">
    <property type="entry name" value="Rev_trsase/Diguanyl_cyclase"/>
</dbReference>
<dbReference type="PROSITE" id="PS50878">
    <property type="entry name" value="RT_POL"/>
    <property type="match status" value="1"/>
</dbReference>
<proteinExistence type="predicted"/>
<reference evidence="3" key="2">
    <citation type="submission" date="2022-01" db="EMBL/GenBank/DDBJ databases">
        <authorList>
            <person name="Yamashiro T."/>
            <person name="Shiraishi A."/>
            <person name="Satake H."/>
            <person name="Nakayama K."/>
        </authorList>
    </citation>
    <scope>NUCLEOTIDE SEQUENCE</scope>
</reference>
<dbReference type="Pfam" id="PF00078">
    <property type="entry name" value="RVT_1"/>
    <property type="match status" value="1"/>
</dbReference>
<dbReference type="CDD" id="cd01647">
    <property type="entry name" value="RT_LTR"/>
    <property type="match status" value="1"/>
</dbReference>
<dbReference type="SUPFAM" id="SSF56672">
    <property type="entry name" value="DNA/RNA polymerases"/>
    <property type="match status" value="1"/>
</dbReference>
<protein>
    <submittedName>
        <fullName evidence="3">Reverse transcriptase domain-containing protein</fullName>
    </submittedName>
</protein>
<keyword evidence="3" id="KW-0695">RNA-directed DNA polymerase</keyword>
<dbReference type="SUPFAM" id="SSF50630">
    <property type="entry name" value="Acid proteases"/>
    <property type="match status" value="1"/>
</dbReference>
<sequence>MPPKKRTATTTTTTTTSMTDAQLKALIAQGVVDTLAERDTDRSRNVDVSHDPETGRRRQAPLTHECTYSDFLKCQPLNVKGTEGVVGLTQWFEKMESWNSHAKTVTHEVAYAMTWKTLKKIMTDKYFLKGEIKKLEIEMWNLKVKGTDVGQTQTLMLSRVRYRYASILFDTGADRSFVSTVFSSLIDIIPTTLDHGYDVKLADGRIIWVNTLIRGCTLNFLNHPFNIDLMPVEMDSFDVIIGMDWLSNYHVVIVCDEKIVLFSEDLPGIPPTRQVEFQIDLVPGVVPIARAPYRLAPSEMKELSDQLQELSDKGFIRPSSSPWGASVLFVKKKDGSFRMCIDYRELNKLTVKNRYPLPRIDDLFDQLQGSSIYSKIDLRSGYHQLRVREEYISKTAFRTRYGHYKFQFMPFGLTNAPAVFMDLMNRVCKPYLDKFVIVFIEDILIYLKSKQEHEEHLKLILKLLKKEELYAKFSKHEFWIPKVQFLGHVIDSKGIHVDPAKIESIKDFPKTPAEIRQFLGLVGYYRSAPILDLPEGAENFIVYCDALHKGLGVVLMRNEKPEFFVHLHALSSLKQSNLSMKLVAIDLNGTKIIHQPLLIENVNKPDKTKPFYHS</sequence>